<reference evidence="1 2" key="1">
    <citation type="submission" date="2016-09" db="EMBL/GenBank/DDBJ databases">
        <title>Draft genome sequence for the type strain of Desulfuribacillus alkaliarsenatis AHT28, an obligately anaerobic, sulfidogenic bacterium isolated from Russian soda lake sediments.</title>
        <authorList>
            <person name="Abin C.A."/>
            <person name="Hollibaugh J.T."/>
        </authorList>
    </citation>
    <scope>NUCLEOTIDE SEQUENCE [LARGE SCALE GENOMIC DNA]</scope>
    <source>
        <strain evidence="1 2">AHT28</strain>
    </source>
</reference>
<keyword evidence="2" id="KW-1185">Reference proteome</keyword>
<organism evidence="1 2">
    <name type="scientific">Desulfuribacillus alkaliarsenatis</name>
    <dbReference type="NCBI Taxonomy" id="766136"/>
    <lineage>
        <taxon>Bacteria</taxon>
        <taxon>Bacillati</taxon>
        <taxon>Bacillota</taxon>
        <taxon>Desulfuribacillia</taxon>
        <taxon>Desulfuribacillales</taxon>
        <taxon>Desulfuribacillaceae</taxon>
        <taxon>Desulfuribacillus</taxon>
    </lineage>
</organism>
<evidence type="ECO:0000313" key="2">
    <source>
        <dbReference type="Proteomes" id="UP000094296"/>
    </source>
</evidence>
<dbReference type="EMBL" id="MIJE01000001">
    <property type="protein sequence ID" value="OEF98166.1"/>
    <property type="molecule type" value="Genomic_DNA"/>
</dbReference>
<dbReference type="Proteomes" id="UP000094296">
    <property type="component" value="Unassembled WGS sequence"/>
</dbReference>
<protein>
    <submittedName>
        <fullName evidence="1">Uncharacterized protein</fullName>
    </submittedName>
</protein>
<sequence>MWLRGISEILVSFIVDSFQRLGRIEEYVKQIENEELFSYKLSVSKLDVIMVLSLGLLITGLFTLS</sequence>
<proteinExistence type="predicted"/>
<name>A0A1E5G4R6_9FIRM</name>
<evidence type="ECO:0000313" key="1">
    <source>
        <dbReference type="EMBL" id="OEF98166.1"/>
    </source>
</evidence>
<dbReference type="RefSeq" id="WP_069641658.1">
    <property type="nucleotide sequence ID" value="NZ_MIJE01000001.1"/>
</dbReference>
<accession>A0A1E5G4R6</accession>
<comment type="caution">
    <text evidence="1">The sequence shown here is derived from an EMBL/GenBank/DDBJ whole genome shotgun (WGS) entry which is preliminary data.</text>
</comment>
<dbReference type="STRING" id="766136.BHF68_00300"/>
<dbReference type="AlphaFoldDB" id="A0A1E5G4R6"/>
<gene>
    <name evidence="1" type="ORF">BHF68_00300</name>
</gene>